<accession>A0ABT2Y7Z6</accession>
<reference evidence="2" key="1">
    <citation type="submission" date="2022-09" db="EMBL/GenBank/DDBJ databases">
        <title>Novel Mycoplasma species identified in domestic and wild animals.</title>
        <authorList>
            <person name="Volokhov D.V."/>
            <person name="Furtak V.A."/>
            <person name="Zagorodnyaya T.A."/>
        </authorList>
    </citation>
    <scope>NUCLEOTIDE SEQUENCE</scope>
    <source>
        <strain evidence="2">Oakley</strain>
    </source>
</reference>
<dbReference type="CDD" id="cd00371">
    <property type="entry name" value="HMA"/>
    <property type="match status" value="1"/>
</dbReference>
<dbReference type="SUPFAM" id="SSF55008">
    <property type="entry name" value="HMA, heavy metal-associated domain"/>
    <property type="match status" value="1"/>
</dbReference>
<comment type="caution">
    <text evidence="2">The sequence shown here is derived from an EMBL/GenBank/DDBJ whole genome shotgun (WGS) entry which is preliminary data.</text>
</comment>
<dbReference type="EMBL" id="JAOVQM010000013">
    <property type="protein sequence ID" value="MCV2232872.1"/>
    <property type="molecule type" value="Genomic_DNA"/>
</dbReference>
<evidence type="ECO:0000313" key="2">
    <source>
        <dbReference type="EMBL" id="MCV2232872.1"/>
    </source>
</evidence>
<dbReference type="InterPro" id="IPR036163">
    <property type="entry name" value="HMA_dom_sf"/>
</dbReference>
<protein>
    <submittedName>
        <fullName evidence="2">Cation transporter</fullName>
    </submittedName>
</protein>
<dbReference type="Proteomes" id="UP001177160">
    <property type="component" value="Unassembled WGS sequence"/>
</dbReference>
<dbReference type="Pfam" id="PF00403">
    <property type="entry name" value="HMA"/>
    <property type="match status" value="1"/>
</dbReference>
<organism evidence="2 3">
    <name type="scientific">Paracholeplasma manati</name>
    <dbReference type="NCBI Taxonomy" id="591373"/>
    <lineage>
        <taxon>Bacteria</taxon>
        <taxon>Bacillati</taxon>
        <taxon>Mycoplasmatota</taxon>
        <taxon>Mollicutes</taxon>
        <taxon>Acholeplasmatales</taxon>
        <taxon>Acholeplasmataceae</taxon>
        <taxon>Paracholeplasma</taxon>
    </lineage>
</organism>
<name>A0ABT2Y7Z6_9MOLU</name>
<proteinExistence type="predicted"/>
<evidence type="ECO:0000313" key="3">
    <source>
        <dbReference type="Proteomes" id="UP001177160"/>
    </source>
</evidence>
<evidence type="ECO:0000259" key="1">
    <source>
        <dbReference type="Pfam" id="PF00403"/>
    </source>
</evidence>
<gene>
    <name evidence="2" type="ORF">N7548_08570</name>
</gene>
<dbReference type="InterPro" id="IPR006121">
    <property type="entry name" value="HMA_dom"/>
</dbReference>
<sequence length="75" mass="8462">MKVLVVRLSGLHCGSCLNTIERLSKDAGALKVDINMHTMIGKFYYDEMDENVVIETIENHGYHAEKLTTYDEGEA</sequence>
<dbReference type="Gene3D" id="3.30.70.100">
    <property type="match status" value="1"/>
</dbReference>
<feature type="domain" description="HMA" evidence="1">
    <location>
        <begin position="5"/>
        <end position="63"/>
    </location>
</feature>
<keyword evidence="3" id="KW-1185">Reference proteome</keyword>
<dbReference type="RefSeq" id="WP_263609061.1">
    <property type="nucleotide sequence ID" value="NZ_JAOVQM010000013.1"/>
</dbReference>